<keyword evidence="4" id="KW-1185">Reference proteome</keyword>
<gene>
    <name evidence="3" type="ORF">GCM10008090_06240</name>
</gene>
<dbReference type="EMBL" id="BMXA01000001">
    <property type="protein sequence ID" value="GHA00280.1"/>
    <property type="molecule type" value="Genomic_DNA"/>
</dbReference>
<dbReference type="FunFam" id="3.10.590.10:FF:000003">
    <property type="entry name" value="Thymocyte nuclear protein 1"/>
    <property type="match status" value="1"/>
</dbReference>
<evidence type="ECO:0000313" key="4">
    <source>
        <dbReference type="Proteomes" id="UP000614811"/>
    </source>
</evidence>
<dbReference type="SUPFAM" id="SSF88697">
    <property type="entry name" value="PUA domain-like"/>
    <property type="match status" value="1"/>
</dbReference>
<dbReference type="InterPro" id="IPR002740">
    <property type="entry name" value="EVE_domain"/>
</dbReference>
<dbReference type="AlphaFoldDB" id="A0A918VJ17"/>
<evidence type="ECO:0000259" key="2">
    <source>
        <dbReference type="Pfam" id="PF01878"/>
    </source>
</evidence>
<proteinExistence type="predicted"/>
<dbReference type="Pfam" id="PF01878">
    <property type="entry name" value="EVE"/>
    <property type="match status" value="1"/>
</dbReference>
<dbReference type="InterPro" id="IPR015947">
    <property type="entry name" value="PUA-like_sf"/>
</dbReference>
<reference evidence="3" key="2">
    <citation type="submission" date="2020-09" db="EMBL/GenBank/DDBJ databases">
        <authorList>
            <person name="Sun Q."/>
            <person name="Kim S."/>
        </authorList>
    </citation>
    <scope>NUCLEOTIDE SEQUENCE</scope>
    <source>
        <strain evidence="3">KCTC 12711</strain>
    </source>
</reference>
<organism evidence="3 4">
    <name type="scientific">Arenicella chitinivorans</name>
    <dbReference type="NCBI Taxonomy" id="1329800"/>
    <lineage>
        <taxon>Bacteria</taxon>
        <taxon>Pseudomonadati</taxon>
        <taxon>Pseudomonadota</taxon>
        <taxon>Gammaproteobacteria</taxon>
        <taxon>Arenicellales</taxon>
        <taxon>Arenicellaceae</taxon>
        <taxon>Arenicella</taxon>
    </lineage>
</organism>
<name>A0A918VJ17_9GAMM</name>
<dbReference type="CDD" id="cd21133">
    <property type="entry name" value="EVE"/>
    <property type="match status" value="1"/>
</dbReference>
<keyword evidence="1" id="KW-0597">Phosphoprotein</keyword>
<comment type="caution">
    <text evidence="3">The sequence shown here is derived from an EMBL/GenBank/DDBJ whole genome shotgun (WGS) entry which is preliminary data.</text>
</comment>
<accession>A0A918VJ17</accession>
<dbReference type="Gene3D" id="3.10.590.10">
    <property type="entry name" value="ph1033 like domains"/>
    <property type="match status" value="1"/>
</dbReference>
<protein>
    <submittedName>
        <fullName evidence="3">EVE domain-containing protein</fullName>
    </submittedName>
</protein>
<dbReference type="PANTHER" id="PTHR14087:SF7">
    <property type="entry name" value="THYMOCYTE NUCLEAR PROTEIN 1"/>
    <property type="match status" value="1"/>
</dbReference>
<sequence length="160" mass="17996">MTQYWLFKSEPDEYSIDDLAAEPSGVGVWDGIRNYQARNLLRDKVKQGDKAFFYHSSCKQVGIAGRMTVVRAGYPDPAQFDQGSGYYDAKASMNTPRWYCVDVSFEQKFARTVLLSELKELAAEIESPPAEMVLLNQSRLSIQPVTGPQWAYIVALAQNS</sequence>
<dbReference type="InterPro" id="IPR047197">
    <property type="entry name" value="THYN1-like_EVE"/>
</dbReference>
<evidence type="ECO:0000313" key="3">
    <source>
        <dbReference type="EMBL" id="GHA00280.1"/>
    </source>
</evidence>
<dbReference type="Proteomes" id="UP000614811">
    <property type="component" value="Unassembled WGS sequence"/>
</dbReference>
<dbReference type="RefSeq" id="WP_189398534.1">
    <property type="nucleotide sequence ID" value="NZ_BMXA01000001.1"/>
</dbReference>
<evidence type="ECO:0000256" key="1">
    <source>
        <dbReference type="ARBA" id="ARBA00022553"/>
    </source>
</evidence>
<feature type="domain" description="EVE" evidence="2">
    <location>
        <begin position="3"/>
        <end position="155"/>
    </location>
</feature>
<dbReference type="PANTHER" id="PTHR14087">
    <property type="entry name" value="THYMOCYTE NUCLEAR PROTEIN 1"/>
    <property type="match status" value="1"/>
</dbReference>
<reference evidence="3" key="1">
    <citation type="journal article" date="2014" name="Int. J. Syst. Evol. Microbiol.">
        <title>Complete genome sequence of Corynebacterium casei LMG S-19264T (=DSM 44701T), isolated from a smear-ripened cheese.</title>
        <authorList>
            <consortium name="US DOE Joint Genome Institute (JGI-PGF)"/>
            <person name="Walter F."/>
            <person name="Albersmeier A."/>
            <person name="Kalinowski J."/>
            <person name="Ruckert C."/>
        </authorList>
    </citation>
    <scope>NUCLEOTIDE SEQUENCE</scope>
    <source>
        <strain evidence="3">KCTC 12711</strain>
    </source>
</reference>
<dbReference type="InterPro" id="IPR052181">
    <property type="entry name" value="5hmC_binding"/>
</dbReference>